<dbReference type="KEGG" id="tng:GSTEN00007785G001"/>
<accession>Q4T3M1</accession>
<feature type="transmembrane region" description="Helical" evidence="4">
    <location>
        <begin position="318"/>
        <end position="340"/>
    </location>
</feature>
<protein>
    <submittedName>
        <fullName evidence="6">(spotted green pufferfish) hypothetical protein</fullName>
    </submittedName>
</protein>
<dbReference type="PANTHER" id="PTHR24369:SF175">
    <property type="entry name" value="LEUCINE RICH REPEATS AND TRANSMEMBRANE DOMAINS 2"/>
    <property type="match status" value="1"/>
</dbReference>
<dbReference type="OrthoDB" id="1600340at2759"/>
<dbReference type="InterPro" id="IPR001611">
    <property type="entry name" value="Leu-rich_rpt"/>
</dbReference>
<keyword evidence="4" id="KW-0812">Transmembrane</keyword>
<feature type="domain" description="LRRCT" evidence="5">
    <location>
        <begin position="221"/>
        <end position="274"/>
    </location>
</feature>
<feature type="non-terminal residue" evidence="6">
    <location>
        <position position="369"/>
    </location>
</feature>
<proteinExistence type="predicted"/>
<keyword evidence="4" id="KW-0472">Membrane</keyword>
<evidence type="ECO:0000256" key="3">
    <source>
        <dbReference type="ARBA" id="ARBA00022737"/>
    </source>
</evidence>
<keyword evidence="4" id="KW-1133">Transmembrane helix</keyword>
<gene>
    <name evidence="6" type="ORF">GSTENG00007785001</name>
</gene>
<sequence length="369" mass="40360">LKSPEDLPDSVSAGTQLDLWNQLELDQLCLACCSWLCWLQSLGCPGRCSCYANTTDCTAAGLQSLPAVLAGLDRRASTLLLSQNNLSSLALVELSGLSHLELLDLSQNRFSGLQPDVFSSLSSLCWLNLSANNLGKQPVTSDPSSSVRVGSQGLTGEAFNGLWQLRGLDLSHNSLLWLPRGLLDAVPRLTWLSLASNKMAALDRVTFEALVGLRQLHLEGNPWACDCRLRDFKHWMEWLIYRDGQVDAMRCSLPAELQGRDIRSVPSEMFSLCPLKADEVGPSGHRPSWPPGRVGATDERVRQRYRPVSVRRAHGTQIVAGVICGTVCVMMVVAAVYGCVYASMMARYQRDVKTRGPALMAESGDLEDA</sequence>
<feature type="non-terminal residue" evidence="6">
    <location>
        <position position="1"/>
    </location>
</feature>
<dbReference type="InterPro" id="IPR000483">
    <property type="entry name" value="Cys-rich_flank_reg_C"/>
</dbReference>
<evidence type="ECO:0000256" key="1">
    <source>
        <dbReference type="ARBA" id="ARBA00022614"/>
    </source>
</evidence>
<reference evidence="6" key="1">
    <citation type="journal article" date="2004" name="Nature">
        <title>Genome duplication in the teleost fish Tetraodon nigroviridis reveals the early vertebrate proto-karyotype.</title>
        <authorList>
            <person name="Jaillon O."/>
            <person name="Aury J.-M."/>
            <person name="Brunet F."/>
            <person name="Petit J.-L."/>
            <person name="Stange-Thomann N."/>
            <person name="Mauceli E."/>
            <person name="Bouneau L."/>
            <person name="Fischer C."/>
            <person name="Ozouf-Costaz C."/>
            <person name="Bernot A."/>
            <person name="Nicaud S."/>
            <person name="Jaffe D."/>
            <person name="Fisher S."/>
            <person name="Lutfalla G."/>
            <person name="Dossat C."/>
            <person name="Segurens B."/>
            <person name="Dasilva C."/>
            <person name="Salanoubat M."/>
            <person name="Levy M."/>
            <person name="Boudet N."/>
            <person name="Castellano S."/>
            <person name="Anthouard V."/>
            <person name="Jubin C."/>
            <person name="Castelli V."/>
            <person name="Katinka M."/>
            <person name="Vacherie B."/>
            <person name="Biemont C."/>
            <person name="Skalli Z."/>
            <person name="Cattolico L."/>
            <person name="Poulain J."/>
            <person name="De Berardinis V."/>
            <person name="Cruaud C."/>
            <person name="Duprat S."/>
            <person name="Brottier P."/>
            <person name="Coutanceau J.-P."/>
            <person name="Gouzy J."/>
            <person name="Parra G."/>
            <person name="Lardier G."/>
            <person name="Chapple C."/>
            <person name="McKernan K.J."/>
            <person name="McEwan P."/>
            <person name="Bosak S."/>
            <person name="Kellis M."/>
            <person name="Volff J.-N."/>
            <person name="Guigo R."/>
            <person name="Zody M.C."/>
            <person name="Mesirov J."/>
            <person name="Lindblad-Toh K."/>
            <person name="Birren B."/>
            <person name="Nusbaum C."/>
            <person name="Kahn D."/>
            <person name="Robinson-Rechavi M."/>
            <person name="Laudet V."/>
            <person name="Schachter V."/>
            <person name="Quetier F."/>
            <person name="Saurin W."/>
            <person name="Scarpelli C."/>
            <person name="Wincker P."/>
            <person name="Lander E.S."/>
            <person name="Weissenbach J."/>
            <person name="Roest Crollius H."/>
        </authorList>
    </citation>
    <scope>NUCLEOTIDE SEQUENCE [LARGE SCALE GENOMIC DNA]</scope>
</reference>
<dbReference type="SMART" id="SM00369">
    <property type="entry name" value="LRR_TYP"/>
    <property type="match status" value="3"/>
</dbReference>
<dbReference type="AlphaFoldDB" id="Q4T3M1"/>
<reference evidence="6" key="2">
    <citation type="submission" date="2004-02" db="EMBL/GenBank/DDBJ databases">
        <authorList>
            <consortium name="Genoscope"/>
            <consortium name="Whitehead Institute Centre for Genome Research"/>
        </authorList>
    </citation>
    <scope>NUCLEOTIDE SEQUENCE</scope>
</reference>
<evidence type="ECO:0000313" key="6">
    <source>
        <dbReference type="EMBL" id="CAF92511.1"/>
    </source>
</evidence>
<name>Q4T3M1_TETNG</name>
<dbReference type="InterPro" id="IPR032675">
    <property type="entry name" value="LRR_dom_sf"/>
</dbReference>
<keyword evidence="1" id="KW-0433">Leucine-rich repeat</keyword>
<dbReference type="InterPro" id="IPR050541">
    <property type="entry name" value="LRR_TM_domain-containing"/>
</dbReference>
<dbReference type="InterPro" id="IPR003591">
    <property type="entry name" value="Leu-rich_rpt_typical-subtyp"/>
</dbReference>
<comment type="caution">
    <text evidence="6">The sequence shown here is derived from an EMBL/GenBank/DDBJ whole genome shotgun (WGS) entry which is preliminary data.</text>
</comment>
<dbReference type="PANTHER" id="PTHR24369">
    <property type="entry name" value="ANTIGEN BSP, PUTATIVE-RELATED"/>
    <property type="match status" value="1"/>
</dbReference>
<evidence type="ECO:0000256" key="4">
    <source>
        <dbReference type="SAM" id="Phobius"/>
    </source>
</evidence>
<organism evidence="6">
    <name type="scientific">Tetraodon nigroviridis</name>
    <name type="common">Spotted green pufferfish</name>
    <name type="synonym">Chelonodon nigroviridis</name>
    <dbReference type="NCBI Taxonomy" id="99883"/>
    <lineage>
        <taxon>Eukaryota</taxon>
        <taxon>Metazoa</taxon>
        <taxon>Chordata</taxon>
        <taxon>Craniata</taxon>
        <taxon>Vertebrata</taxon>
        <taxon>Euteleostomi</taxon>
        <taxon>Actinopterygii</taxon>
        <taxon>Neopterygii</taxon>
        <taxon>Teleostei</taxon>
        <taxon>Neoteleostei</taxon>
        <taxon>Acanthomorphata</taxon>
        <taxon>Eupercaria</taxon>
        <taxon>Tetraodontiformes</taxon>
        <taxon>Tetradontoidea</taxon>
        <taxon>Tetraodontidae</taxon>
        <taxon>Tetraodon</taxon>
    </lineage>
</organism>
<dbReference type="PRINTS" id="PR00019">
    <property type="entry name" value="LEURICHRPT"/>
</dbReference>
<keyword evidence="3" id="KW-0677">Repeat</keyword>
<keyword evidence="2" id="KW-0732">Signal</keyword>
<evidence type="ECO:0000259" key="5">
    <source>
        <dbReference type="SMART" id="SM00082"/>
    </source>
</evidence>
<dbReference type="SUPFAM" id="SSF52058">
    <property type="entry name" value="L domain-like"/>
    <property type="match status" value="1"/>
</dbReference>
<evidence type="ECO:0000256" key="2">
    <source>
        <dbReference type="ARBA" id="ARBA00022729"/>
    </source>
</evidence>
<dbReference type="SMART" id="SM00082">
    <property type="entry name" value="LRRCT"/>
    <property type="match status" value="1"/>
</dbReference>
<dbReference type="Pfam" id="PF13855">
    <property type="entry name" value="LRR_8"/>
    <property type="match status" value="2"/>
</dbReference>
<dbReference type="GO" id="GO:0005886">
    <property type="term" value="C:plasma membrane"/>
    <property type="evidence" value="ECO:0007669"/>
    <property type="project" value="TreeGrafter"/>
</dbReference>
<dbReference type="EMBL" id="CAAE01010007">
    <property type="protein sequence ID" value="CAF92511.1"/>
    <property type="molecule type" value="Genomic_DNA"/>
</dbReference>
<dbReference type="Gene3D" id="3.80.10.10">
    <property type="entry name" value="Ribonuclease Inhibitor"/>
    <property type="match status" value="2"/>
</dbReference>